<gene>
    <name evidence="1" type="ORF">NUW54_g2805</name>
</gene>
<organism evidence="1 2">
    <name type="scientific">Trametes sanguinea</name>
    <dbReference type="NCBI Taxonomy" id="158606"/>
    <lineage>
        <taxon>Eukaryota</taxon>
        <taxon>Fungi</taxon>
        <taxon>Dikarya</taxon>
        <taxon>Basidiomycota</taxon>
        <taxon>Agaricomycotina</taxon>
        <taxon>Agaricomycetes</taxon>
        <taxon>Polyporales</taxon>
        <taxon>Polyporaceae</taxon>
        <taxon>Trametes</taxon>
    </lineage>
</organism>
<dbReference type="EMBL" id="JANSHE010000556">
    <property type="protein sequence ID" value="KAJ3009356.1"/>
    <property type="molecule type" value="Genomic_DNA"/>
</dbReference>
<reference evidence="1" key="1">
    <citation type="submission" date="2022-08" db="EMBL/GenBank/DDBJ databases">
        <title>Genome Sequence of Pycnoporus sanguineus.</title>
        <authorList>
            <person name="Buettner E."/>
        </authorList>
    </citation>
    <scope>NUCLEOTIDE SEQUENCE</scope>
    <source>
        <strain evidence="1">CG-C14</strain>
    </source>
</reference>
<comment type="caution">
    <text evidence="1">The sequence shown here is derived from an EMBL/GenBank/DDBJ whole genome shotgun (WGS) entry which is preliminary data.</text>
</comment>
<evidence type="ECO:0000313" key="2">
    <source>
        <dbReference type="Proteomes" id="UP001144978"/>
    </source>
</evidence>
<evidence type="ECO:0000313" key="1">
    <source>
        <dbReference type="EMBL" id="KAJ3009356.1"/>
    </source>
</evidence>
<sequence>MSNDTTHTLECLEHFYQQQRLWAYHARIALEPGLDERMHAPPSPVPNAPCTFISTRSTLSPAPSTHPNRDTIQATRWMRRKNRFRLKIDTIHVHRPKCRPLRGPPNEPALRLLEMFSDRLDAGMESCQRLQRLVRHADMQKYV</sequence>
<name>A0ACC1Q2T3_9APHY</name>
<keyword evidence="2" id="KW-1185">Reference proteome</keyword>
<proteinExistence type="predicted"/>
<accession>A0ACC1Q2T3</accession>
<dbReference type="Proteomes" id="UP001144978">
    <property type="component" value="Unassembled WGS sequence"/>
</dbReference>
<protein>
    <submittedName>
        <fullName evidence="1">Uncharacterized protein</fullName>
    </submittedName>
</protein>